<dbReference type="GO" id="GO:0030148">
    <property type="term" value="P:sphingolipid biosynthetic process"/>
    <property type="evidence" value="ECO:0007669"/>
    <property type="project" value="TreeGrafter"/>
</dbReference>
<evidence type="ECO:0000313" key="11">
    <source>
        <dbReference type="EnsemblMetazoa" id="SMAR007578-PA"/>
    </source>
</evidence>
<dbReference type="PhylomeDB" id="T1J203"/>
<evidence type="ECO:0000256" key="8">
    <source>
        <dbReference type="ARBA" id="ARBA00023136"/>
    </source>
</evidence>
<keyword evidence="8 10" id="KW-0472">Membrane</keyword>
<dbReference type="PANTHER" id="PTHR11157:SF17">
    <property type="entry name" value="ELONGATION OF VERY LONG CHAIN FATTY ACIDS PROTEIN 6"/>
    <property type="match status" value="1"/>
</dbReference>
<organism evidence="11 12">
    <name type="scientific">Strigamia maritima</name>
    <name type="common">European centipede</name>
    <name type="synonym">Geophilus maritimus</name>
    <dbReference type="NCBI Taxonomy" id="126957"/>
    <lineage>
        <taxon>Eukaryota</taxon>
        <taxon>Metazoa</taxon>
        <taxon>Ecdysozoa</taxon>
        <taxon>Arthropoda</taxon>
        <taxon>Myriapoda</taxon>
        <taxon>Chilopoda</taxon>
        <taxon>Pleurostigmophora</taxon>
        <taxon>Geophilomorpha</taxon>
        <taxon>Linotaeniidae</taxon>
        <taxon>Strigamia</taxon>
    </lineage>
</organism>
<sequence length="266" mass="31311">MADDSFSQVIFSFENNFDFNGNLIWIQTYWKLSFLSVAIYLLLIYFGQRWMKSRCAFELRTALVVWNLSLAVFSIAGSCRILPQMLAYVHNDGFENTVCDGSRIKDNGIVSFWSWYFMLSKVVELGDTAFIVLRKQKLVFLHWYHHVTVLIYTWYSTQQIIPNARWFILMNIMVHSAMYSYYAFKAMKFKIPQSVAMTITTAQMLQMVGGLYINWRAYSAISSGRHCDTGMWNIQMSLLMYASYWLLFAYFFYNSYMKKPSRPKTA</sequence>
<feature type="transmembrane region" description="Helical" evidence="10">
    <location>
        <begin position="194"/>
        <end position="214"/>
    </location>
</feature>
<name>T1J203_STRMM</name>
<keyword evidence="7 10" id="KW-0443">Lipid metabolism</keyword>
<dbReference type="GO" id="GO:0034626">
    <property type="term" value="P:fatty acid elongation, polyunsaturated fatty acid"/>
    <property type="evidence" value="ECO:0007669"/>
    <property type="project" value="TreeGrafter"/>
</dbReference>
<keyword evidence="6 10" id="KW-1133">Transmembrane helix</keyword>
<dbReference type="HOGENOM" id="CLU_048483_1_1_1"/>
<reference evidence="12" key="1">
    <citation type="submission" date="2011-05" db="EMBL/GenBank/DDBJ databases">
        <authorList>
            <person name="Richards S.R."/>
            <person name="Qu J."/>
            <person name="Jiang H."/>
            <person name="Jhangiani S.N."/>
            <person name="Agravi P."/>
            <person name="Goodspeed R."/>
            <person name="Gross S."/>
            <person name="Mandapat C."/>
            <person name="Jackson L."/>
            <person name="Mathew T."/>
            <person name="Pu L."/>
            <person name="Thornton R."/>
            <person name="Saada N."/>
            <person name="Wilczek-Boney K.B."/>
            <person name="Lee S."/>
            <person name="Kovar C."/>
            <person name="Wu Y."/>
            <person name="Scherer S.E."/>
            <person name="Worley K.C."/>
            <person name="Muzny D.M."/>
            <person name="Gibbs R."/>
        </authorList>
    </citation>
    <scope>NUCLEOTIDE SEQUENCE</scope>
    <source>
        <strain evidence="12">Brora</strain>
    </source>
</reference>
<feature type="transmembrane region" description="Helical" evidence="10">
    <location>
        <begin position="59"/>
        <end position="83"/>
    </location>
</feature>
<evidence type="ECO:0000256" key="2">
    <source>
        <dbReference type="ARBA" id="ARBA00022516"/>
    </source>
</evidence>
<dbReference type="EnsemblMetazoa" id="SMAR007578-RA">
    <property type="protein sequence ID" value="SMAR007578-PA"/>
    <property type="gene ID" value="SMAR007578"/>
</dbReference>
<dbReference type="Proteomes" id="UP000014500">
    <property type="component" value="Unassembled WGS sequence"/>
</dbReference>
<evidence type="ECO:0000313" key="12">
    <source>
        <dbReference type="Proteomes" id="UP000014500"/>
    </source>
</evidence>
<comment type="subcellular location">
    <subcellularLocation>
        <location evidence="1">Membrane</location>
        <topology evidence="1">Multi-pass membrane protein</topology>
    </subcellularLocation>
</comment>
<dbReference type="GO" id="GO:0009922">
    <property type="term" value="F:fatty acid elongase activity"/>
    <property type="evidence" value="ECO:0007669"/>
    <property type="project" value="UniProtKB-EC"/>
</dbReference>
<dbReference type="STRING" id="126957.T1J203"/>
<keyword evidence="5 10" id="KW-0276">Fatty acid metabolism</keyword>
<keyword evidence="12" id="KW-1185">Reference proteome</keyword>
<dbReference type="EC" id="2.3.1.199" evidence="10"/>
<feature type="transmembrane region" description="Helical" evidence="10">
    <location>
        <begin position="234"/>
        <end position="253"/>
    </location>
</feature>
<accession>T1J203</accession>
<dbReference type="AlphaFoldDB" id="T1J203"/>
<dbReference type="InterPro" id="IPR002076">
    <property type="entry name" value="ELO_fam"/>
</dbReference>
<feature type="transmembrane region" description="Helical" evidence="10">
    <location>
        <begin position="113"/>
        <end position="133"/>
    </location>
</feature>
<evidence type="ECO:0000256" key="5">
    <source>
        <dbReference type="ARBA" id="ARBA00022832"/>
    </source>
</evidence>
<dbReference type="EMBL" id="JH431791">
    <property type="status" value="NOT_ANNOTATED_CDS"/>
    <property type="molecule type" value="Genomic_DNA"/>
</dbReference>
<dbReference type="Pfam" id="PF01151">
    <property type="entry name" value="ELO"/>
    <property type="match status" value="1"/>
</dbReference>
<comment type="similarity">
    <text evidence="10">Belongs to the ELO family.</text>
</comment>
<keyword evidence="9 10" id="KW-0275">Fatty acid biosynthesis</keyword>
<feature type="transmembrane region" description="Helical" evidence="10">
    <location>
        <begin position="29"/>
        <end position="47"/>
    </location>
</feature>
<evidence type="ECO:0000256" key="1">
    <source>
        <dbReference type="ARBA" id="ARBA00004141"/>
    </source>
</evidence>
<evidence type="ECO:0000256" key="9">
    <source>
        <dbReference type="ARBA" id="ARBA00023160"/>
    </source>
</evidence>
<dbReference type="PANTHER" id="PTHR11157">
    <property type="entry name" value="FATTY ACID ACYL TRANSFERASE-RELATED"/>
    <property type="match status" value="1"/>
</dbReference>
<evidence type="ECO:0000256" key="3">
    <source>
        <dbReference type="ARBA" id="ARBA00022679"/>
    </source>
</evidence>
<dbReference type="PROSITE" id="PS01188">
    <property type="entry name" value="ELO"/>
    <property type="match status" value="1"/>
</dbReference>
<evidence type="ECO:0000256" key="4">
    <source>
        <dbReference type="ARBA" id="ARBA00022692"/>
    </source>
</evidence>
<keyword evidence="4 10" id="KW-0812">Transmembrane</keyword>
<dbReference type="InterPro" id="IPR030457">
    <property type="entry name" value="ELO_CS"/>
</dbReference>
<proteinExistence type="inferred from homology"/>
<feature type="transmembrane region" description="Helical" evidence="10">
    <location>
        <begin position="163"/>
        <end position="182"/>
    </location>
</feature>
<keyword evidence="2 10" id="KW-0444">Lipid biosynthesis</keyword>
<evidence type="ECO:0000256" key="10">
    <source>
        <dbReference type="RuleBase" id="RU361115"/>
    </source>
</evidence>
<comment type="catalytic activity">
    <reaction evidence="10">
        <text>a very-long-chain acyl-CoA + malonyl-CoA + H(+) = a very-long-chain 3-oxoacyl-CoA + CO2 + CoA</text>
        <dbReference type="Rhea" id="RHEA:32727"/>
        <dbReference type="ChEBI" id="CHEBI:15378"/>
        <dbReference type="ChEBI" id="CHEBI:16526"/>
        <dbReference type="ChEBI" id="CHEBI:57287"/>
        <dbReference type="ChEBI" id="CHEBI:57384"/>
        <dbReference type="ChEBI" id="CHEBI:90725"/>
        <dbReference type="ChEBI" id="CHEBI:90736"/>
        <dbReference type="EC" id="2.3.1.199"/>
    </reaction>
</comment>
<evidence type="ECO:0000256" key="6">
    <source>
        <dbReference type="ARBA" id="ARBA00022989"/>
    </source>
</evidence>
<keyword evidence="3 10" id="KW-0808">Transferase</keyword>
<dbReference type="GO" id="GO:0042761">
    <property type="term" value="P:very long-chain fatty acid biosynthetic process"/>
    <property type="evidence" value="ECO:0007669"/>
    <property type="project" value="TreeGrafter"/>
</dbReference>
<dbReference type="GO" id="GO:0019367">
    <property type="term" value="P:fatty acid elongation, saturated fatty acid"/>
    <property type="evidence" value="ECO:0007669"/>
    <property type="project" value="TreeGrafter"/>
</dbReference>
<feature type="transmembrane region" description="Helical" evidence="10">
    <location>
        <begin position="140"/>
        <end position="157"/>
    </location>
</feature>
<evidence type="ECO:0000256" key="7">
    <source>
        <dbReference type="ARBA" id="ARBA00023098"/>
    </source>
</evidence>
<dbReference type="OMA" id="LSMIVWN"/>
<reference evidence="11" key="2">
    <citation type="submission" date="2015-02" db="UniProtKB">
        <authorList>
            <consortium name="EnsemblMetazoa"/>
        </authorList>
    </citation>
    <scope>IDENTIFICATION</scope>
</reference>
<protein>
    <recommendedName>
        <fullName evidence="10">Elongation of very long chain fatty acids protein</fullName>
        <ecNumber evidence="10">2.3.1.199</ecNumber>
    </recommendedName>
    <alternativeName>
        <fullName evidence="10">Very-long-chain 3-oxoacyl-CoA synthase</fullName>
    </alternativeName>
</protein>
<dbReference type="eggNOG" id="KOG3072">
    <property type="taxonomic scope" value="Eukaryota"/>
</dbReference>
<dbReference type="GO" id="GO:0005789">
    <property type="term" value="C:endoplasmic reticulum membrane"/>
    <property type="evidence" value="ECO:0007669"/>
    <property type="project" value="TreeGrafter"/>
</dbReference>
<dbReference type="GO" id="GO:0034625">
    <property type="term" value="P:fatty acid elongation, monounsaturated fatty acid"/>
    <property type="evidence" value="ECO:0007669"/>
    <property type="project" value="TreeGrafter"/>
</dbReference>